<feature type="transmembrane region" description="Helical" evidence="11">
    <location>
        <begin position="209"/>
        <end position="228"/>
    </location>
</feature>
<keyword evidence="3" id="KW-0813">Transport</keyword>
<feature type="transmembrane region" description="Helical" evidence="11">
    <location>
        <begin position="152"/>
        <end position="174"/>
    </location>
</feature>
<evidence type="ECO:0000256" key="7">
    <source>
        <dbReference type="ARBA" id="ARBA00023004"/>
    </source>
</evidence>
<dbReference type="GO" id="GO:0005886">
    <property type="term" value="C:plasma membrane"/>
    <property type="evidence" value="ECO:0007669"/>
    <property type="project" value="TreeGrafter"/>
</dbReference>
<evidence type="ECO:0000256" key="2">
    <source>
        <dbReference type="ARBA" id="ARBA00008335"/>
    </source>
</evidence>
<dbReference type="VEuPathDB" id="FungiDB:ASPZODRAFT_76468"/>
<feature type="transmembrane region" description="Helical" evidence="11">
    <location>
        <begin position="240"/>
        <end position="260"/>
    </location>
</feature>
<dbReference type="EMBL" id="KV878358">
    <property type="protein sequence ID" value="OJJ42623.1"/>
    <property type="molecule type" value="Genomic_DNA"/>
</dbReference>
<keyword evidence="8" id="KW-0406">Ion transport</keyword>
<keyword evidence="7" id="KW-0408">Iron</keyword>
<dbReference type="PANTHER" id="PTHR23501">
    <property type="entry name" value="MAJOR FACILITATOR SUPERFAMILY"/>
    <property type="match status" value="1"/>
</dbReference>
<dbReference type="GO" id="GO:0022857">
    <property type="term" value="F:transmembrane transporter activity"/>
    <property type="evidence" value="ECO:0007669"/>
    <property type="project" value="InterPro"/>
</dbReference>
<evidence type="ECO:0000256" key="3">
    <source>
        <dbReference type="ARBA" id="ARBA00022448"/>
    </source>
</evidence>
<evidence type="ECO:0000256" key="8">
    <source>
        <dbReference type="ARBA" id="ARBA00023065"/>
    </source>
</evidence>
<evidence type="ECO:0000256" key="1">
    <source>
        <dbReference type="ARBA" id="ARBA00004141"/>
    </source>
</evidence>
<evidence type="ECO:0000256" key="4">
    <source>
        <dbReference type="ARBA" id="ARBA00022496"/>
    </source>
</evidence>
<dbReference type="PANTHER" id="PTHR23501:SF50">
    <property type="entry name" value="MFS SIDEROCHROME IRON TRANSPORTER MIRB (AFU_ORTHOLOGUE AFUA_3G03640)-RELATED"/>
    <property type="match status" value="1"/>
</dbReference>
<proteinExistence type="inferred from homology"/>
<dbReference type="Pfam" id="PF07690">
    <property type="entry name" value="MFS_1"/>
    <property type="match status" value="1"/>
</dbReference>
<keyword evidence="5 11" id="KW-0812">Transmembrane</keyword>
<organism evidence="12 13">
    <name type="scientific">Penicilliopsis zonata CBS 506.65</name>
    <dbReference type="NCBI Taxonomy" id="1073090"/>
    <lineage>
        <taxon>Eukaryota</taxon>
        <taxon>Fungi</taxon>
        <taxon>Dikarya</taxon>
        <taxon>Ascomycota</taxon>
        <taxon>Pezizomycotina</taxon>
        <taxon>Eurotiomycetes</taxon>
        <taxon>Eurotiomycetidae</taxon>
        <taxon>Eurotiales</taxon>
        <taxon>Aspergillaceae</taxon>
        <taxon>Penicilliopsis</taxon>
    </lineage>
</organism>
<evidence type="ECO:0008006" key="14">
    <source>
        <dbReference type="Google" id="ProtNLM"/>
    </source>
</evidence>
<gene>
    <name evidence="12" type="ORF">ASPZODRAFT_76468</name>
</gene>
<feature type="transmembrane region" description="Helical" evidence="11">
    <location>
        <begin position="398"/>
        <end position="418"/>
    </location>
</feature>
<dbReference type="GO" id="GO:0010106">
    <property type="term" value="P:cellular response to iron ion starvation"/>
    <property type="evidence" value="ECO:0007669"/>
    <property type="project" value="UniProtKB-ARBA"/>
</dbReference>
<dbReference type="SUPFAM" id="SSF103473">
    <property type="entry name" value="MFS general substrate transporter"/>
    <property type="match status" value="1"/>
</dbReference>
<dbReference type="FunFam" id="1.20.1250.20:FF:000302">
    <property type="entry name" value="MFS siderochrome iron transporter MirB"/>
    <property type="match status" value="1"/>
</dbReference>
<feature type="region of interest" description="Disordered" evidence="10">
    <location>
        <begin position="1"/>
        <end position="65"/>
    </location>
</feature>
<dbReference type="OrthoDB" id="4078873at2759"/>
<feature type="transmembrane region" description="Helical" evidence="11">
    <location>
        <begin position="82"/>
        <end position="100"/>
    </location>
</feature>
<feature type="transmembrane region" description="Helical" evidence="11">
    <location>
        <begin position="281"/>
        <end position="306"/>
    </location>
</feature>
<feature type="transmembrane region" description="Helical" evidence="11">
    <location>
        <begin position="120"/>
        <end position="140"/>
    </location>
</feature>
<keyword evidence="4" id="KW-0410">Iron transport</keyword>
<name>A0A1L9S657_9EURO</name>
<feature type="transmembrane region" description="Helical" evidence="11">
    <location>
        <begin position="566"/>
        <end position="584"/>
    </location>
</feature>
<keyword evidence="9 11" id="KW-0472">Membrane</keyword>
<protein>
    <recommendedName>
        <fullName evidence="14">Major facilitator superfamily (MFS) profile domain-containing protein</fullName>
    </recommendedName>
</protein>
<feature type="transmembrane region" description="Helical" evidence="11">
    <location>
        <begin position="424"/>
        <end position="445"/>
    </location>
</feature>
<dbReference type="FunFam" id="1.20.1250.20:FF:000284">
    <property type="entry name" value="Siderophore iron transporter mirB"/>
    <property type="match status" value="1"/>
</dbReference>
<dbReference type="Gene3D" id="1.20.1250.20">
    <property type="entry name" value="MFS general substrate transporter like domains"/>
    <property type="match status" value="2"/>
</dbReference>
<dbReference type="InterPro" id="IPR036259">
    <property type="entry name" value="MFS_trans_sf"/>
</dbReference>
<evidence type="ECO:0000256" key="6">
    <source>
        <dbReference type="ARBA" id="ARBA00022989"/>
    </source>
</evidence>
<dbReference type="GO" id="GO:0006826">
    <property type="term" value="P:iron ion transport"/>
    <property type="evidence" value="ECO:0007669"/>
    <property type="project" value="UniProtKB-KW"/>
</dbReference>
<feature type="transmembrane region" description="Helical" evidence="11">
    <location>
        <begin position="322"/>
        <end position="343"/>
    </location>
</feature>
<dbReference type="RefSeq" id="XP_022577133.1">
    <property type="nucleotide sequence ID" value="XM_022730089.1"/>
</dbReference>
<dbReference type="AlphaFoldDB" id="A0A1L9S657"/>
<feature type="transmembrane region" description="Helical" evidence="11">
    <location>
        <begin position="452"/>
        <end position="472"/>
    </location>
</feature>
<evidence type="ECO:0000313" key="13">
    <source>
        <dbReference type="Proteomes" id="UP000184188"/>
    </source>
</evidence>
<evidence type="ECO:0000256" key="10">
    <source>
        <dbReference type="SAM" id="MobiDB-lite"/>
    </source>
</evidence>
<dbReference type="STRING" id="1073090.A0A1L9S657"/>
<comment type="similarity">
    <text evidence="2">Belongs to the major facilitator superfamily.</text>
</comment>
<evidence type="ECO:0000256" key="9">
    <source>
        <dbReference type="ARBA" id="ARBA00023136"/>
    </source>
</evidence>
<keyword evidence="13" id="KW-1185">Reference proteome</keyword>
<evidence type="ECO:0000256" key="11">
    <source>
        <dbReference type="SAM" id="Phobius"/>
    </source>
</evidence>
<dbReference type="GeneID" id="34616553"/>
<keyword evidence="6 11" id="KW-1133">Transmembrane helix</keyword>
<evidence type="ECO:0000256" key="5">
    <source>
        <dbReference type="ARBA" id="ARBA00022692"/>
    </source>
</evidence>
<evidence type="ECO:0000313" key="12">
    <source>
        <dbReference type="EMBL" id="OJJ42623.1"/>
    </source>
</evidence>
<reference evidence="13" key="1">
    <citation type="journal article" date="2017" name="Genome Biol.">
        <title>Comparative genomics reveals high biological diversity and specific adaptations in the industrially and medically important fungal genus Aspergillus.</title>
        <authorList>
            <person name="de Vries R.P."/>
            <person name="Riley R."/>
            <person name="Wiebenga A."/>
            <person name="Aguilar-Osorio G."/>
            <person name="Amillis S."/>
            <person name="Uchima C.A."/>
            <person name="Anderluh G."/>
            <person name="Asadollahi M."/>
            <person name="Askin M."/>
            <person name="Barry K."/>
            <person name="Battaglia E."/>
            <person name="Bayram O."/>
            <person name="Benocci T."/>
            <person name="Braus-Stromeyer S.A."/>
            <person name="Caldana C."/>
            <person name="Canovas D."/>
            <person name="Cerqueira G.C."/>
            <person name="Chen F."/>
            <person name="Chen W."/>
            <person name="Choi C."/>
            <person name="Clum A."/>
            <person name="Dos Santos R.A."/>
            <person name="Damasio A.R."/>
            <person name="Diallinas G."/>
            <person name="Emri T."/>
            <person name="Fekete E."/>
            <person name="Flipphi M."/>
            <person name="Freyberg S."/>
            <person name="Gallo A."/>
            <person name="Gournas C."/>
            <person name="Habgood R."/>
            <person name="Hainaut M."/>
            <person name="Harispe M.L."/>
            <person name="Henrissat B."/>
            <person name="Hilden K.S."/>
            <person name="Hope R."/>
            <person name="Hossain A."/>
            <person name="Karabika E."/>
            <person name="Karaffa L."/>
            <person name="Karanyi Z."/>
            <person name="Krasevec N."/>
            <person name="Kuo A."/>
            <person name="Kusch H."/>
            <person name="LaButti K."/>
            <person name="Lagendijk E.L."/>
            <person name="Lapidus A."/>
            <person name="Levasseur A."/>
            <person name="Lindquist E."/>
            <person name="Lipzen A."/>
            <person name="Logrieco A.F."/>
            <person name="MacCabe A."/>
            <person name="Maekelae M.R."/>
            <person name="Malavazi I."/>
            <person name="Melin P."/>
            <person name="Meyer V."/>
            <person name="Mielnichuk N."/>
            <person name="Miskei M."/>
            <person name="Molnar A.P."/>
            <person name="Mule G."/>
            <person name="Ngan C.Y."/>
            <person name="Orejas M."/>
            <person name="Orosz E."/>
            <person name="Ouedraogo J.P."/>
            <person name="Overkamp K.M."/>
            <person name="Park H.-S."/>
            <person name="Perrone G."/>
            <person name="Piumi F."/>
            <person name="Punt P.J."/>
            <person name="Ram A.F."/>
            <person name="Ramon A."/>
            <person name="Rauscher S."/>
            <person name="Record E."/>
            <person name="Riano-Pachon D.M."/>
            <person name="Robert V."/>
            <person name="Roehrig J."/>
            <person name="Ruller R."/>
            <person name="Salamov A."/>
            <person name="Salih N.S."/>
            <person name="Samson R.A."/>
            <person name="Sandor E."/>
            <person name="Sanguinetti M."/>
            <person name="Schuetze T."/>
            <person name="Sepcic K."/>
            <person name="Shelest E."/>
            <person name="Sherlock G."/>
            <person name="Sophianopoulou V."/>
            <person name="Squina F.M."/>
            <person name="Sun H."/>
            <person name="Susca A."/>
            <person name="Todd R.B."/>
            <person name="Tsang A."/>
            <person name="Unkles S.E."/>
            <person name="van de Wiele N."/>
            <person name="van Rossen-Uffink D."/>
            <person name="Oliveira J.V."/>
            <person name="Vesth T.C."/>
            <person name="Visser J."/>
            <person name="Yu J.-H."/>
            <person name="Zhou M."/>
            <person name="Andersen M.R."/>
            <person name="Archer D.B."/>
            <person name="Baker S.E."/>
            <person name="Benoit I."/>
            <person name="Brakhage A.A."/>
            <person name="Braus G.H."/>
            <person name="Fischer R."/>
            <person name="Frisvad J.C."/>
            <person name="Goldman G.H."/>
            <person name="Houbraken J."/>
            <person name="Oakley B."/>
            <person name="Pocsi I."/>
            <person name="Scazzocchio C."/>
            <person name="Seiboth B."/>
            <person name="vanKuyk P.A."/>
            <person name="Wortman J."/>
            <person name="Dyer P.S."/>
            <person name="Grigoriev I.V."/>
        </authorList>
    </citation>
    <scope>NUCLEOTIDE SEQUENCE [LARGE SCALE GENOMIC DNA]</scope>
    <source>
        <strain evidence="13">CBS 506.65</strain>
    </source>
</reference>
<accession>A0A1L9S657</accession>
<dbReference type="Proteomes" id="UP000184188">
    <property type="component" value="Unassembled WGS sequence"/>
</dbReference>
<comment type="subcellular location">
    <subcellularLocation>
        <location evidence="1">Membrane</location>
        <topology evidence="1">Multi-pass membrane protein</topology>
    </subcellularLocation>
</comment>
<sequence>MPSFIRSAFGRSSNDDDRVTAVDAPQENGDQEKSGVTTAATDKSGIPADANILDEESKQNPNPEAQKGVYDMEAITLTWSRWALVAVFLNMWCLYFVNAMQSEIVGDLIPYITSKWDSHSLLNVIYVVSDTMTAACYMPLAKIMDMWGRAEGFFSMIVIATVGIIIMAVANNLPAFCAGYVFYNLGFGGMTYCVDVITADSSLLRSRGLAYAFTSSPYIITAFAGPKAAQDALDGMGMKWGIGLFAFILPVVASPLFFILKSTLRKAGIVRPKSGRTWYQSIYWYIVELDLVGLFFFSAGLTLFFIPFDLAGSAPSSWATDYIITMIVIGFCMLFVFAGWEIWCAPRPLLPYNLLRDRTVLGACLLDATYQIAYYCWDNYFTSFLRVVDGLSVSQAGYINNTFDVVGGVLLLGVGVIIRKTGRFHWMLWVSVPLYMVAQGLMIYFRRPDQSYGYQVMCQVFISIGGSVFIIIEQLSILAAVDHQHVASALALLNVVGTIGDGMGGTISGAIWQNTFPNALRRWLPESAMDNFYDIYEDIDTQLSYAKGTATRTAIDKAYAYAQSRMLAVGTGIMVLCFIWTLMIRNMDLRKMPQVKGMVF</sequence>
<dbReference type="InterPro" id="IPR011701">
    <property type="entry name" value="MFS"/>
</dbReference>